<dbReference type="PANTHER" id="PTHR10537:SF3">
    <property type="entry name" value="DNA PRIMASE LARGE SUBUNIT"/>
    <property type="match status" value="1"/>
</dbReference>
<keyword evidence="2 9" id="KW-0004">4Fe-4S</keyword>
<dbReference type="Pfam" id="PF26466">
    <property type="entry name" value="DNA_primase_lrg_N"/>
    <property type="match status" value="1"/>
</dbReference>
<dbReference type="EMBL" id="KY000245">
    <property type="protein sequence ID" value="ASF90196.1"/>
    <property type="molecule type" value="Genomic_DNA"/>
</dbReference>
<dbReference type="InterPro" id="IPR007238">
    <property type="entry name" value="DNA_primase_lsu_euk/arc"/>
</dbReference>
<keyword evidence="3 9" id="KW-0639">Primosome</keyword>
<dbReference type="InterPro" id="IPR058560">
    <property type="entry name" value="DNA_primase_C"/>
</dbReference>
<dbReference type="GO" id="GO:0003677">
    <property type="term" value="F:DNA binding"/>
    <property type="evidence" value="ECO:0007669"/>
    <property type="project" value="UniProtKB-UniRule"/>
</dbReference>
<comment type="similarity">
    <text evidence="1 9">Belongs to the eukaryotic-type primase large subunit family.</text>
</comment>
<feature type="binding site" evidence="10">
    <location>
        <position position="393"/>
    </location>
    <ligand>
        <name>[4Fe-4S] cluster</name>
        <dbReference type="ChEBI" id="CHEBI:49883"/>
    </ligand>
</feature>
<name>A0A2D0XHR1_9BASI</name>
<feature type="compositionally biased region" description="Basic and acidic residues" evidence="11">
    <location>
        <begin position="1"/>
        <end position="11"/>
    </location>
</feature>
<evidence type="ECO:0000256" key="5">
    <source>
        <dbReference type="ARBA" id="ARBA00022723"/>
    </source>
</evidence>
<dbReference type="CDD" id="cd07322">
    <property type="entry name" value="PriL_PriS_Eukaryotic"/>
    <property type="match status" value="1"/>
</dbReference>
<feature type="domain" description="DNA primase large subunit C-terminal" evidence="12">
    <location>
        <begin position="305"/>
        <end position="484"/>
    </location>
</feature>
<dbReference type="AlphaFoldDB" id="A0A2D0XHR1"/>
<gene>
    <name evidence="13" type="ORF">SPAR05346</name>
</gene>
<evidence type="ECO:0000256" key="8">
    <source>
        <dbReference type="ARBA" id="ARBA00023125"/>
    </source>
</evidence>
<organism evidence="13">
    <name type="scientific">Bartheletia paradoxa</name>
    <dbReference type="NCBI Taxonomy" id="669517"/>
    <lineage>
        <taxon>Eukaryota</taxon>
        <taxon>Fungi</taxon>
        <taxon>Dikarya</taxon>
        <taxon>Basidiomycota</taxon>
        <taxon>Agaricomycotina</taxon>
        <taxon>Bartheletiomycetes</taxon>
        <taxon>Bartheletiales</taxon>
        <taxon>Bartheletiaceae</taxon>
        <taxon>Bartheletia</taxon>
    </lineage>
</organism>
<feature type="region of interest" description="Disordered" evidence="11">
    <location>
        <begin position="1"/>
        <end position="23"/>
    </location>
</feature>
<evidence type="ECO:0000256" key="6">
    <source>
        <dbReference type="ARBA" id="ARBA00023004"/>
    </source>
</evidence>
<proteinExistence type="inferred from homology"/>
<feature type="binding site" evidence="10">
    <location>
        <position position="410"/>
    </location>
    <ligand>
        <name>[4Fe-4S] cluster</name>
        <dbReference type="ChEBI" id="CHEBI:49883"/>
    </ligand>
</feature>
<evidence type="ECO:0000256" key="2">
    <source>
        <dbReference type="ARBA" id="ARBA00022485"/>
    </source>
</evidence>
<dbReference type="GO" id="GO:0046872">
    <property type="term" value="F:metal ion binding"/>
    <property type="evidence" value="ECO:0007669"/>
    <property type="project" value="UniProtKB-UniRule"/>
</dbReference>
<evidence type="ECO:0000256" key="7">
    <source>
        <dbReference type="ARBA" id="ARBA00023014"/>
    </source>
</evidence>
<accession>A0A2D0XHR1</accession>
<dbReference type="InterPro" id="IPR016558">
    <property type="entry name" value="DNA_primase_lsu_euk"/>
</dbReference>
<evidence type="ECO:0000256" key="1">
    <source>
        <dbReference type="ARBA" id="ARBA00010564"/>
    </source>
</evidence>
<dbReference type="FunFam" id="1.20.930.80:FF:000003">
    <property type="entry name" value="DNA primase large subunit"/>
    <property type="match status" value="1"/>
</dbReference>
<dbReference type="Pfam" id="PF04104">
    <property type="entry name" value="DNA_primase_lrg"/>
    <property type="match status" value="1"/>
</dbReference>
<evidence type="ECO:0000256" key="4">
    <source>
        <dbReference type="ARBA" id="ARBA00022705"/>
    </source>
</evidence>
<comment type="cofactor">
    <cofactor evidence="9">
        <name>[4Fe-4S] cluster</name>
        <dbReference type="ChEBI" id="CHEBI:49883"/>
    </cofactor>
    <text evidence="9">Binds 1 [4Fe-4S] cluster.</text>
</comment>
<dbReference type="GO" id="GO:0006269">
    <property type="term" value="P:DNA replication, synthesis of primer"/>
    <property type="evidence" value="ECO:0007669"/>
    <property type="project" value="UniProtKB-KW"/>
</dbReference>
<evidence type="ECO:0000256" key="9">
    <source>
        <dbReference type="PIRNR" id="PIRNR009449"/>
    </source>
</evidence>
<keyword evidence="7 9" id="KW-0411">Iron-sulfur</keyword>
<protein>
    <recommendedName>
        <fullName evidence="9">DNA primase large subunit</fullName>
    </recommendedName>
</protein>
<comment type="function">
    <text evidence="9">DNA primase is the polymerase that synthesizes small RNA primers for the Okazaki fragments made during discontinuous DNA replication.</text>
</comment>
<keyword evidence="5 9" id="KW-0479">Metal-binding</keyword>
<sequence>MFRTQASERKPRVSAASSSAYAHPGDIRSGKSLAYPHRLNFYNLPPLMDVTLDEFEGWGIDRLKVLAEIEASQARNRSPEELKLLVNAQQNRYVPLSSNTAHKEDLDAQRKKDHVGHFVLRFAFCRSEELRARFVKAETMLFRLRFESDDGKEKQEFLDSLSFDWMPVSAEEKALYADELMAASGFSSTSTSKQALAVQTFKSEAFFKVPWTKVTDLVQRRRVFIKAGQAYVPTREQSSMVLAEFSTRLQKALEMTAKALPRLDEDDRLLPILSHLSLGFLAGGSGEYSGMQLENGEVITAEMIDELVRKHAPICMRNLHDTLREKKHLKHQARQQYILFLKGIGLSVTEALVFWRRSFSIMTDDKFNKEHKYNIRHGYGLEGSRKDYQPKSCQRILTTDQPGPQDAHGCPFRHFSADNLSSALTTTYGISSKEDLKEILGAVKANHYHVACTRVYEITHAAKGVKKGDGLGAGASVDHPNVYFEKSWTLEKEAEGAGVATRVGAVEDVDMVGA</sequence>
<evidence type="ECO:0000256" key="10">
    <source>
        <dbReference type="PIRSR" id="PIRSR009449-1"/>
    </source>
</evidence>
<feature type="binding site" evidence="10">
    <location>
        <position position="452"/>
    </location>
    <ligand>
        <name>[4Fe-4S] cluster</name>
        <dbReference type="ChEBI" id="CHEBI:49883"/>
    </ligand>
</feature>
<evidence type="ECO:0000313" key="13">
    <source>
        <dbReference type="EMBL" id="ASF90196.1"/>
    </source>
</evidence>
<keyword evidence="8 9" id="KW-0238">DNA-binding</keyword>
<dbReference type="GO" id="GO:0005658">
    <property type="term" value="C:alpha DNA polymerase:primase complex"/>
    <property type="evidence" value="ECO:0007669"/>
    <property type="project" value="TreeGrafter"/>
</dbReference>
<evidence type="ECO:0000259" key="12">
    <source>
        <dbReference type="Pfam" id="PF04104"/>
    </source>
</evidence>
<evidence type="ECO:0000256" key="11">
    <source>
        <dbReference type="SAM" id="MobiDB-lite"/>
    </source>
</evidence>
<feature type="binding site" evidence="10">
    <location>
        <position position="315"/>
    </location>
    <ligand>
        <name>[4Fe-4S] cluster</name>
        <dbReference type="ChEBI" id="CHEBI:49883"/>
    </ligand>
</feature>
<reference evidence="13" key="1">
    <citation type="submission" date="2016-10" db="EMBL/GenBank/DDBJ databases">
        <title>Phylogenomic data for the living fossil Bartheletia paradoxa suggests that the early evolutionary history of major basidiomycete lineages might not be bifurcate.</title>
        <authorList>
            <person name="Mishra B."/>
            <person name="Choi Y.-J."/>
            <person name="Bauer R."/>
            <person name="Thines M."/>
        </authorList>
    </citation>
    <scope>NUCLEOTIDE SEQUENCE</scope>
</reference>
<keyword evidence="6 9" id="KW-0408">Iron</keyword>
<dbReference type="GO" id="GO:0051539">
    <property type="term" value="F:4 iron, 4 sulfur cluster binding"/>
    <property type="evidence" value="ECO:0007669"/>
    <property type="project" value="UniProtKB-UniRule"/>
</dbReference>
<keyword evidence="4 9" id="KW-0235">DNA replication</keyword>
<dbReference type="PIRSF" id="PIRSF009449">
    <property type="entry name" value="DNA_primase_large_subunit"/>
    <property type="match status" value="1"/>
</dbReference>
<dbReference type="Gene3D" id="1.20.930.80">
    <property type="match status" value="1"/>
</dbReference>
<dbReference type="PANTHER" id="PTHR10537">
    <property type="entry name" value="DNA PRIMASE LARGE SUBUNIT"/>
    <property type="match status" value="1"/>
</dbReference>
<evidence type="ECO:0000256" key="3">
    <source>
        <dbReference type="ARBA" id="ARBA00022515"/>
    </source>
</evidence>
<dbReference type="GO" id="GO:0006270">
    <property type="term" value="P:DNA replication initiation"/>
    <property type="evidence" value="ECO:0007669"/>
    <property type="project" value="TreeGrafter"/>
</dbReference>